<gene>
    <name evidence="1" type="ORF">IQ17_03587</name>
</gene>
<accession>A0A562L9E3</accession>
<protein>
    <submittedName>
        <fullName evidence="1">Uncharacterized protein</fullName>
    </submittedName>
</protein>
<name>A0A562L9E3_9BRAD</name>
<evidence type="ECO:0000313" key="1">
    <source>
        <dbReference type="EMBL" id="TWI04263.1"/>
    </source>
</evidence>
<reference evidence="1 2" key="1">
    <citation type="journal article" date="2015" name="Stand. Genomic Sci.">
        <title>Genomic Encyclopedia of Bacterial and Archaeal Type Strains, Phase III: the genomes of soil and plant-associated and newly described type strains.</title>
        <authorList>
            <person name="Whitman W.B."/>
            <person name="Woyke T."/>
            <person name="Klenk H.P."/>
            <person name="Zhou Y."/>
            <person name="Lilburn T.G."/>
            <person name="Beck B.J."/>
            <person name="De Vos P."/>
            <person name="Vandamme P."/>
            <person name="Eisen J.A."/>
            <person name="Garrity G."/>
            <person name="Hugenholtz P."/>
            <person name="Kyrpides N.C."/>
        </authorList>
    </citation>
    <scope>NUCLEOTIDE SEQUENCE [LARGE SCALE GENOMIC DNA]</scope>
    <source>
        <strain evidence="1 2">CGMCC 1.10947</strain>
    </source>
</reference>
<keyword evidence="2" id="KW-1185">Reference proteome</keyword>
<dbReference type="AlphaFoldDB" id="A0A562L9E3"/>
<evidence type="ECO:0000313" key="2">
    <source>
        <dbReference type="Proteomes" id="UP000317176"/>
    </source>
</evidence>
<dbReference type="EMBL" id="VLKL01000009">
    <property type="protein sequence ID" value="TWI04263.1"/>
    <property type="molecule type" value="Genomic_DNA"/>
</dbReference>
<dbReference type="Proteomes" id="UP000317176">
    <property type="component" value="Unassembled WGS sequence"/>
</dbReference>
<comment type="caution">
    <text evidence="1">The sequence shown here is derived from an EMBL/GenBank/DDBJ whole genome shotgun (WGS) entry which is preliminary data.</text>
</comment>
<organism evidence="1 2">
    <name type="scientific">Bradyrhizobium daqingense</name>
    <dbReference type="NCBI Taxonomy" id="993502"/>
    <lineage>
        <taxon>Bacteria</taxon>
        <taxon>Pseudomonadati</taxon>
        <taxon>Pseudomonadota</taxon>
        <taxon>Alphaproteobacteria</taxon>
        <taxon>Hyphomicrobiales</taxon>
        <taxon>Nitrobacteraceae</taxon>
        <taxon>Bradyrhizobium</taxon>
    </lineage>
</organism>
<sequence length="188" mass="20898">MRFEVLPGLPPYGPPAVSFTERGDSEFREGLVVRFYPKMSEPWIGNFLGGMSDYTNVFDHPNGTDVIVVAWGETFIIDPGHRAIREHLASDTQRAIPVPALGLVLFQGLVGFNAVRSDGSRWRSPRISWDSFRDINVVETELTGEAWTPIGDAWVPFALDLLTGRCTGAIYEADMTRSLRATPRVDLS</sequence>
<dbReference type="RefSeq" id="WP_145634883.1">
    <property type="nucleotide sequence ID" value="NZ_CP088014.1"/>
</dbReference>
<proteinExistence type="predicted"/>
<dbReference type="OrthoDB" id="8449305at2"/>